<dbReference type="PROSITE" id="PS51257">
    <property type="entry name" value="PROKAR_LIPOPROTEIN"/>
    <property type="match status" value="1"/>
</dbReference>
<keyword evidence="1 2" id="KW-0732">Signal</keyword>
<gene>
    <name evidence="3" type="ORF">SAMN02745245_00518</name>
</gene>
<evidence type="ECO:0000313" key="3">
    <source>
        <dbReference type="EMBL" id="SHH09518.1"/>
    </source>
</evidence>
<dbReference type="AlphaFoldDB" id="A0A1M5Q687"/>
<feature type="signal peptide" evidence="2">
    <location>
        <begin position="1"/>
        <end position="19"/>
    </location>
</feature>
<organism evidence="3 4">
    <name type="scientific">Anaerosphaera aminiphila DSM 21120</name>
    <dbReference type="NCBI Taxonomy" id="1120995"/>
    <lineage>
        <taxon>Bacteria</taxon>
        <taxon>Bacillati</taxon>
        <taxon>Bacillota</taxon>
        <taxon>Tissierellia</taxon>
        <taxon>Tissierellales</taxon>
        <taxon>Peptoniphilaceae</taxon>
        <taxon>Anaerosphaera</taxon>
    </lineage>
</organism>
<accession>A0A1M5Q687</accession>
<dbReference type="RefSeq" id="WP_073183471.1">
    <property type="nucleotide sequence ID" value="NZ_FQXI01000002.1"/>
</dbReference>
<evidence type="ECO:0000313" key="4">
    <source>
        <dbReference type="Proteomes" id="UP000184032"/>
    </source>
</evidence>
<dbReference type="InterPro" id="IPR012640">
    <property type="entry name" value="Membr_lipoprot_lipid_attach_CS"/>
</dbReference>
<evidence type="ECO:0008006" key="5">
    <source>
        <dbReference type="Google" id="ProtNLM"/>
    </source>
</evidence>
<evidence type="ECO:0000256" key="2">
    <source>
        <dbReference type="SAM" id="SignalP"/>
    </source>
</evidence>
<name>A0A1M5Q687_9FIRM</name>
<dbReference type="EMBL" id="FQXI01000002">
    <property type="protein sequence ID" value="SHH09518.1"/>
    <property type="molecule type" value="Genomic_DNA"/>
</dbReference>
<feature type="chain" id="PRO_5039663846" description="Lipoprotein" evidence="2">
    <location>
        <begin position="20"/>
        <end position="397"/>
    </location>
</feature>
<reference evidence="4" key="1">
    <citation type="submission" date="2016-11" db="EMBL/GenBank/DDBJ databases">
        <authorList>
            <person name="Varghese N."/>
            <person name="Submissions S."/>
        </authorList>
    </citation>
    <scope>NUCLEOTIDE SEQUENCE [LARGE SCALE GENOMIC DNA]</scope>
    <source>
        <strain evidence="4">DSM 21120</strain>
    </source>
</reference>
<keyword evidence="4" id="KW-1185">Reference proteome</keyword>
<dbReference type="STRING" id="1120995.SAMN02745245_00518"/>
<sequence length="397" mass="45498">MKKIIILALSLLLLTGCTNKPTSSGSSNNVDNEIKNTITKYIEIKTYTGEDITFDENDTKTFNGETYTRILGEDFNSVEDYNKMINSTFTKETVKYNLLKDSNSFSAIKSDDGKIYISNQTLEHINQYYKDRPLDLDNLKVISKKDDILIVGFTFISETNIEDRPISKLVFIKENDKYLIHDDISKLSYNAVSEDEENLIRKHFNIPDDKSTFIGNFNNSFPNKKYNHSTYGVFEINGKTLTLKEACDINKDTNKVKTLKVDGENIVNNIFEDIPHESDDVELLICYVPEDKANLTDDYIEYSFMGTFDENPKSTKVNNKYIIIPKYINDPGHKFEIDGVYHSSPTFSLPIYGVEGDIKIEFASKEYNLEGAKNDVKLLENANVVNYDHIVKYLTEN</sequence>
<dbReference type="Pfam" id="PF08139">
    <property type="entry name" value="LPAM_1"/>
    <property type="match status" value="1"/>
</dbReference>
<evidence type="ECO:0000256" key="1">
    <source>
        <dbReference type="ARBA" id="ARBA00022729"/>
    </source>
</evidence>
<protein>
    <recommendedName>
        <fullName evidence="5">Lipoprotein</fullName>
    </recommendedName>
</protein>
<proteinExistence type="predicted"/>
<dbReference type="Proteomes" id="UP000184032">
    <property type="component" value="Unassembled WGS sequence"/>
</dbReference>